<dbReference type="PANTHER" id="PTHR33734">
    <property type="entry name" value="LYSM DOMAIN-CONTAINING GPI-ANCHORED PROTEIN 2"/>
    <property type="match status" value="1"/>
</dbReference>
<name>A0A7Z2VZT5_9BURK</name>
<dbReference type="PANTHER" id="PTHR33734:SF22">
    <property type="entry name" value="MEMBRANE-BOUND LYTIC MUREIN TRANSGLYCOSYLASE D"/>
    <property type="match status" value="1"/>
</dbReference>
<dbReference type="Gene3D" id="3.90.1720.10">
    <property type="entry name" value="endopeptidase domain like (from Nostoc punctiforme)"/>
    <property type="match status" value="1"/>
</dbReference>
<evidence type="ECO:0000313" key="4">
    <source>
        <dbReference type="Proteomes" id="UP000502415"/>
    </source>
</evidence>
<sequence length="293" mass="32024">MGELAIDKLASVWTLVAPNERVSIKTHLHDVPKDDGTRVASGTHKVTPGETVSRIARDNGTTYQEICKLNGIEKPYTIYPGQILKLPPKHGKKAPVPPAPYHGQPATHAPVPDRAPRAAAALPGKPAVSEKRDQESRHPVADVVATTPSDRIAAAIAYAMKHKEPKSVHLCLKYVKRALFASKAIRSYPGIIAAKDFGPFLGKEGFDNLLESKPGANLKNAPIGSIIIYRPVEMQAYHGKTIYGHIEIKTEHGYVSDFFTERPTYGTDAVTMVSPVGRRIPVSYKVIGIWFKE</sequence>
<dbReference type="SMART" id="SM00257">
    <property type="entry name" value="LysM"/>
    <property type="match status" value="1"/>
</dbReference>
<dbReference type="AlphaFoldDB" id="A0A7Z2VZT5"/>
<dbReference type="RefSeq" id="WP_170204567.1">
    <property type="nucleotide sequence ID" value="NZ_CP051685.1"/>
</dbReference>
<protein>
    <submittedName>
        <fullName evidence="3">LysM peptidoglycan-binding domain-containing protein</fullName>
    </submittedName>
</protein>
<feature type="compositionally biased region" description="Low complexity" evidence="1">
    <location>
        <begin position="109"/>
        <end position="127"/>
    </location>
</feature>
<dbReference type="SUPFAM" id="SSF54106">
    <property type="entry name" value="LysM domain"/>
    <property type="match status" value="1"/>
</dbReference>
<feature type="compositionally biased region" description="Basic and acidic residues" evidence="1">
    <location>
        <begin position="128"/>
        <end position="140"/>
    </location>
</feature>
<reference evidence="3 4" key="1">
    <citation type="submission" date="2020-04" db="EMBL/GenBank/DDBJ databases">
        <title>Genome sequencing of novel species.</title>
        <authorList>
            <person name="Heo J."/>
            <person name="Kim S.-J."/>
            <person name="Kim J.-S."/>
            <person name="Hong S.-B."/>
            <person name="Kwon S.-W."/>
        </authorList>
    </citation>
    <scope>NUCLEOTIDE SEQUENCE [LARGE SCALE GENOMIC DNA]</scope>
    <source>
        <strain evidence="3 4">GN2-R2</strain>
    </source>
</reference>
<dbReference type="KEGG" id="mfy:HH212_22710"/>
<dbReference type="EMBL" id="CP051685">
    <property type="protein sequence ID" value="QJE02483.1"/>
    <property type="molecule type" value="Genomic_DNA"/>
</dbReference>
<evidence type="ECO:0000313" key="3">
    <source>
        <dbReference type="EMBL" id="QJE02483.1"/>
    </source>
</evidence>
<evidence type="ECO:0000256" key="1">
    <source>
        <dbReference type="SAM" id="MobiDB-lite"/>
    </source>
</evidence>
<dbReference type="CDD" id="cd00118">
    <property type="entry name" value="LysM"/>
    <property type="match status" value="1"/>
</dbReference>
<keyword evidence="4" id="KW-1185">Reference proteome</keyword>
<dbReference type="Pfam" id="PF01476">
    <property type="entry name" value="LysM"/>
    <property type="match status" value="1"/>
</dbReference>
<proteinExistence type="predicted"/>
<dbReference type="Gene3D" id="3.10.350.10">
    <property type="entry name" value="LysM domain"/>
    <property type="match status" value="1"/>
</dbReference>
<feature type="region of interest" description="Disordered" evidence="1">
    <location>
        <begin position="89"/>
        <end position="140"/>
    </location>
</feature>
<organism evidence="3 4">
    <name type="scientific">Massilia forsythiae</name>
    <dbReference type="NCBI Taxonomy" id="2728020"/>
    <lineage>
        <taxon>Bacteria</taxon>
        <taxon>Pseudomonadati</taxon>
        <taxon>Pseudomonadota</taxon>
        <taxon>Betaproteobacteria</taxon>
        <taxon>Burkholderiales</taxon>
        <taxon>Oxalobacteraceae</taxon>
        <taxon>Telluria group</taxon>
        <taxon>Massilia</taxon>
    </lineage>
</organism>
<dbReference type="PROSITE" id="PS51782">
    <property type="entry name" value="LYSM"/>
    <property type="match status" value="1"/>
</dbReference>
<evidence type="ECO:0000259" key="2">
    <source>
        <dbReference type="PROSITE" id="PS51782"/>
    </source>
</evidence>
<accession>A0A7Z2VZT5</accession>
<dbReference type="InterPro" id="IPR018392">
    <property type="entry name" value="LysM"/>
</dbReference>
<dbReference type="InterPro" id="IPR036779">
    <property type="entry name" value="LysM_dom_sf"/>
</dbReference>
<feature type="domain" description="LysM" evidence="2">
    <location>
        <begin position="42"/>
        <end position="86"/>
    </location>
</feature>
<gene>
    <name evidence="3" type="ORF">HH212_22710</name>
</gene>
<dbReference type="Proteomes" id="UP000502415">
    <property type="component" value="Chromosome"/>
</dbReference>